<dbReference type="RefSeq" id="WP_138674707.1">
    <property type="nucleotide sequence ID" value="NZ_PNBW01000049.1"/>
</dbReference>
<evidence type="ECO:0000313" key="1">
    <source>
        <dbReference type="EMBL" id="TMO74195.1"/>
    </source>
</evidence>
<proteinExistence type="predicted"/>
<dbReference type="Proteomes" id="UP000307164">
    <property type="component" value="Unassembled WGS sequence"/>
</dbReference>
<accession>A0ABY2VX51</accession>
<sequence length="103" mass="11190">MNKFSLHHVFSSMNLFIKANGKHKEIARSDCSLVSDGYLAIKPPRVKTVKNNLTSSKTENAICELSTKVCTLALGGTAYKTPRAVATNFAPVPPIVKDDKKQG</sequence>
<comment type="caution">
    <text evidence="1">The sequence shown here is derived from an EMBL/GenBank/DDBJ whole genome shotgun (WGS) entry which is preliminary data.</text>
</comment>
<gene>
    <name evidence="1" type="ORF">CWC20_11055</name>
</gene>
<dbReference type="EMBL" id="PNBW01000049">
    <property type="protein sequence ID" value="TMO74195.1"/>
    <property type="molecule type" value="Genomic_DNA"/>
</dbReference>
<name>A0ABY2VX51_9GAMM</name>
<keyword evidence="2" id="KW-1185">Reference proteome</keyword>
<organism evidence="1 2">
    <name type="scientific">Pseudoalteromonas aurantia</name>
    <dbReference type="NCBI Taxonomy" id="43654"/>
    <lineage>
        <taxon>Bacteria</taxon>
        <taxon>Pseudomonadati</taxon>
        <taxon>Pseudomonadota</taxon>
        <taxon>Gammaproteobacteria</taxon>
        <taxon>Alteromonadales</taxon>
        <taxon>Pseudoalteromonadaceae</taxon>
        <taxon>Pseudoalteromonas</taxon>
    </lineage>
</organism>
<evidence type="ECO:0000313" key="2">
    <source>
        <dbReference type="Proteomes" id="UP000307164"/>
    </source>
</evidence>
<protein>
    <submittedName>
        <fullName evidence="1">Uncharacterized protein</fullName>
    </submittedName>
</protein>
<reference evidence="2" key="1">
    <citation type="submission" date="2019-06" db="EMBL/GenBank/DDBJ databases">
        <title>Co-occurence of chitin degradation, pigmentation and bioactivity in marine Pseudoalteromonas.</title>
        <authorList>
            <person name="Sonnenschein E.C."/>
            <person name="Bech P.K."/>
        </authorList>
    </citation>
    <scope>NUCLEOTIDE SEQUENCE [LARGE SCALE GENOMIC DNA]</scope>
    <source>
        <strain evidence="2">S3895</strain>
    </source>
</reference>